<dbReference type="Proteomes" id="UP001183794">
    <property type="component" value="Unassembled WGS sequence"/>
</dbReference>
<organism evidence="1 2">
    <name type="scientific">Enteractinococcus fodinae</name>
    <dbReference type="NCBI Taxonomy" id="684663"/>
    <lineage>
        <taxon>Bacteria</taxon>
        <taxon>Bacillati</taxon>
        <taxon>Actinomycetota</taxon>
        <taxon>Actinomycetes</taxon>
        <taxon>Micrococcales</taxon>
        <taxon>Micrococcaceae</taxon>
    </lineage>
</organism>
<reference evidence="1 2" key="1">
    <citation type="submission" date="2023-07" db="EMBL/GenBank/DDBJ databases">
        <title>Sequencing the genomes of 1000 actinobacteria strains.</title>
        <authorList>
            <person name="Klenk H.-P."/>
        </authorList>
    </citation>
    <scope>NUCLEOTIDE SEQUENCE [LARGE SCALE GENOMIC DNA]</scope>
    <source>
        <strain evidence="1 2">DSM 22966</strain>
    </source>
</reference>
<protein>
    <submittedName>
        <fullName evidence="1">Uncharacterized protein</fullName>
    </submittedName>
</protein>
<accession>A0ABU2B0Q4</accession>
<gene>
    <name evidence="1" type="ORF">J2S62_000211</name>
</gene>
<comment type="caution">
    <text evidence="1">The sequence shown here is derived from an EMBL/GenBank/DDBJ whole genome shotgun (WGS) entry which is preliminary data.</text>
</comment>
<dbReference type="EMBL" id="JAVDYJ010000001">
    <property type="protein sequence ID" value="MDR7345954.1"/>
    <property type="molecule type" value="Genomic_DNA"/>
</dbReference>
<keyword evidence="2" id="KW-1185">Reference proteome</keyword>
<proteinExistence type="predicted"/>
<dbReference type="RefSeq" id="WP_310170281.1">
    <property type="nucleotide sequence ID" value="NZ_BAABHE010000002.1"/>
</dbReference>
<evidence type="ECO:0000313" key="1">
    <source>
        <dbReference type="EMBL" id="MDR7345954.1"/>
    </source>
</evidence>
<name>A0ABU2B0Q4_9MICC</name>
<sequence>MIAFVRHVLHFATVSRSVNAEETTATLDVIHERYTLRGKIPLNS</sequence>
<evidence type="ECO:0000313" key="2">
    <source>
        <dbReference type="Proteomes" id="UP001183794"/>
    </source>
</evidence>